<proteinExistence type="predicted"/>
<evidence type="ECO:0000313" key="4">
    <source>
        <dbReference type="Proteomes" id="UP000199215"/>
    </source>
</evidence>
<keyword evidence="1" id="KW-0812">Transmembrane</keyword>
<gene>
    <name evidence="3" type="ORF">SAMN05192561_101123</name>
</gene>
<feature type="transmembrane region" description="Helical" evidence="1">
    <location>
        <begin position="30"/>
        <end position="48"/>
    </location>
</feature>
<protein>
    <recommendedName>
        <fullName evidence="2">DUF8131 domain-containing protein</fullName>
    </recommendedName>
</protein>
<feature type="domain" description="DUF8131" evidence="2">
    <location>
        <begin position="1"/>
        <end position="64"/>
    </location>
</feature>
<dbReference type="EMBL" id="FNWU01000001">
    <property type="protein sequence ID" value="SEH37057.1"/>
    <property type="molecule type" value="Genomic_DNA"/>
</dbReference>
<sequence>MDFPPQRIVLLGLLATPTAIVFALSRGEAVVALAVVNVLIIVGSLVRATGGETGSAHHDAEAETSAA</sequence>
<accession>A0A1H6HML3</accession>
<dbReference type="AlphaFoldDB" id="A0A1H6HML3"/>
<keyword evidence="4" id="KW-1185">Reference proteome</keyword>
<feature type="transmembrane region" description="Helical" evidence="1">
    <location>
        <begin position="7"/>
        <end position="24"/>
    </location>
</feature>
<reference evidence="3 4" key="1">
    <citation type="submission" date="2016-10" db="EMBL/GenBank/DDBJ databases">
        <authorList>
            <person name="de Groot N.N."/>
        </authorList>
    </citation>
    <scope>NUCLEOTIDE SEQUENCE [LARGE SCALE GENOMIC DNA]</scope>
    <source>
        <strain evidence="3 4">IBRC-M10418</strain>
    </source>
</reference>
<dbReference type="RefSeq" id="WP_092812856.1">
    <property type="nucleotide sequence ID" value="NZ_FNWU01000001.1"/>
</dbReference>
<dbReference type="Pfam" id="PF26452">
    <property type="entry name" value="DUF8131"/>
    <property type="match status" value="1"/>
</dbReference>
<dbReference type="STRING" id="1267564.SAMN05192561_101123"/>
<dbReference type="InterPro" id="IPR058444">
    <property type="entry name" value="DUF8131"/>
</dbReference>
<keyword evidence="1" id="KW-1133">Transmembrane helix</keyword>
<evidence type="ECO:0000259" key="2">
    <source>
        <dbReference type="Pfam" id="PF26452"/>
    </source>
</evidence>
<evidence type="ECO:0000256" key="1">
    <source>
        <dbReference type="SAM" id="Phobius"/>
    </source>
</evidence>
<organism evidence="3 4">
    <name type="scientific">Halopenitus malekzadehii</name>
    <dbReference type="NCBI Taxonomy" id="1267564"/>
    <lineage>
        <taxon>Archaea</taxon>
        <taxon>Methanobacteriati</taxon>
        <taxon>Methanobacteriota</taxon>
        <taxon>Stenosarchaea group</taxon>
        <taxon>Halobacteria</taxon>
        <taxon>Halobacteriales</taxon>
        <taxon>Haloferacaceae</taxon>
        <taxon>Halopenitus</taxon>
    </lineage>
</organism>
<evidence type="ECO:0000313" key="3">
    <source>
        <dbReference type="EMBL" id="SEH37057.1"/>
    </source>
</evidence>
<keyword evidence="1" id="KW-0472">Membrane</keyword>
<name>A0A1H6HML3_9EURY</name>
<dbReference type="Proteomes" id="UP000199215">
    <property type="component" value="Unassembled WGS sequence"/>
</dbReference>